<evidence type="ECO:0000313" key="2">
    <source>
        <dbReference type="Proteomes" id="UP000193648"/>
    </source>
</evidence>
<dbReference type="Gene3D" id="4.10.60.10">
    <property type="entry name" value="Zinc finger, CCHC-type"/>
    <property type="match status" value="1"/>
</dbReference>
<dbReference type="InParanoid" id="A0A1Y2GEE2"/>
<evidence type="ECO:0000313" key="1">
    <source>
        <dbReference type="EMBL" id="ORZ07535.1"/>
    </source>
</evidence>
<organism evidence="1 2">
    <name type="scientific">Lobosporangium transversale</name>
    <dbReference type="NCBI Taxonomy" id="64571"/>
    <lineage>
        <taxon>Eukaryota</taxon>
        <taxon>Fungi</taxon>
        <taxon>Fungi incertae sedis</taxon>
        <taxon>Mucoromycota</taxon>
        <taxon>Mortierellomycotina</taxon>
        <taxon>Mortierellomycetes</taxon>
        <taxon>Mortierellales</taxon>
        <taxon>Mortierellaceae</taxon>
        <taxon>Lobosporangium</taxon>
    </lineage>
</organism>
<sequence length="127" mass="14526">MVRTCSLCNSEKHDRRLCPQKTERVELRTNLPSASHLEQVIGPTRGANIVSQPQRPHMCSTCNRPGHNRSTYPSAESHIQNEANHGAVRERSFDHDLDIENERPTQRRRLLPEMLIERAILSPLNEG</sequence>
<name>A0A1Y2GEE2_9FUNG</name>
<protein>
    <submittedName>
        <fullName evidence="1">Uncharacterized protein</fullName>
    </submittedName>
</protein>
<accession>A0A1Y2GEE2</accession>
<comment type="caution">
    <text evidence="1">The sequence shown here is derived from an EMBL/GenBank/DDBJ whole genome shotgun (WGS) entry which is preliminary data.</text>
</comment>
<reference evidence="1 2" key="1">
    <citation type="submission" date="2016-07" db="EMBL/GenBank/DDBJ databases">
        <title>Pervasive Adenine N6-methylation of Active Genes in Fungi.</title>
        <authorList>
            <consortium name="DOE Joint Genome Institute"/>
            <person name="Mondo S.J."/>
            <person name="Dannebaum R.O."/>
            <person name="Kuo R.C."/>
            <person name="Labutti K."/>
            <person name="Haridas S."/>
            <person name="Kuo A."/>
            <person name="Salamov A."/>
            <person name="Ahrendt S.R."/>
            <person name="Lipzen A."/>
            <person name="Sullivan W."/>
            <person name="Andreopoulos W.B."/>
            <person name="Clum A."/>
            <person name="Lindquist E."/>
            <person name="Daum C."/>
            <person name="Ramamoorthy G.K."/>
            <person name="Gryganskyi A."/>
            <person name="Culley D."/>
            <person name="Magnuson J.K."/>
            <person name="James T.Y."/>
            <person name="O'Malley M.A."/>
            <person name="Stajich J.E."/>
            <person name="Spatafora J.W."/>
            <person name="Visel A."/>
            <person name="Grigoriev I.V."/>
        </authorList>
    </citation>
    <scope>NUCLEOTIDE SEQUENCE [LARGE SCALE GENOMIC DNA]</scope>
    <source>
        <strain evidence="1 2">NRRL 3116</strain>
    </source>
</reference>
<dbReference type="RefSeq" id="XP_021878042.1">
    <property type="nucleotide sequence ID" value="XM_022019649.1"/>
</dbReference>
<dbReference type="AlphaFoldDB" id="A0A1Y2GEE2"/>
<dbReference type="GeneID" id="33561494"/>
<dbReference type="Proteomes" id="UP000193648">
    <property type="component" value="Unassembled WGS sequence"/>
</dbReference>
<proteinExistence type="predicted"/>
<keyword evidence="2" id="KW-1185">Reference proteome</keyword>
<dbReference type="EMBL" id="MCFF01000041">
    <property type="protein sequence ID" value="ORZ07535.1"/>
    <property type="molecule type" value="Genomic_DNA"/>
</dbReference>
<gene>
    <name evidence="1" type="ORF">BCR41DRAFT_160103</name>
</gene>